<dbReference type="Gene3D" id="3.30.70.1660">
    <property type="match status" value="1"/>
</dbReference>
<evidence type="ECO:0000259" key="8">
    <source>
        <dbReference type="PROSITE" id="PS00745"/>
    </source>
</evidence>
<comment type="similarity">
    <text evidence="2 6">Belongs to the prokaryotic/mitochondrial release factor family.</text>
</comment>
<reference evidence="9 10" key="1">
    <citation type="submission" date="2009-02" db="EMBL/GenBank/DDBJ databases">
        <title>Genome sequence of Bacillus cereus 03BB102.</title>
        <authorList>
            <person name="Dodson R.J."/>
            <person name="Jackson P."/>
            <person name="Munk A.C."/>
            <person name="Brettin T."/>
            <person name="Bruce D."/>
            <person name="Detter C."/>
            <person name="Tapia R."/>
            <person name="Han C."/>
            <person name="Sutton G."/>
            <person name="Sims D."/>
        </authorList>
    </citation>
    <scope>NUCLEOTIDE SEQUENCE [LARGE SCALE GENOMIC DNA]</scope>
    <source>
        <strain evidence="9 10">03BB102</strain>
    </source>
</reference>
<dbReference type="PANTHER" id="PTHR43116:SF3">
    <property type="entry name" value="CLASS I PEPTIDE CHAIN RELEASE FACTOR"/>
    <property type="match status" value="1"/>
</dbReference>
<comment type="function">
    <text evidence="1 6">Peptide chain release factor 2 directs the termination of translation in response to the peptide chain termination codons UGA and UAA.</text>
</comment>
<keyword evidence="6" id="KW-0963">Cytoplasm</keyword>
<dbReference type="InterPro" id="IPR004374">
    <property type="entry name" value="PrfB"/>
</dbReference>
<accession>A0A158RJL5</accession>
<dbReference type="HAMAP" id="MF_00094">
    <property type="entry name" value="Rel_fac_2"/>
    <property type="match status" value="1"/>
</dbReference>
<dbReference type="Proteomes" id="UP000002210">
    <property type="component" value="Chromosome"/>
</dbReference>
<dbReference type="GO" id="GO:0016149">
    <property type="term" value="F:translation release factor activity, codon specific"/>
    <property type="evidence" value="ECO:0007669"/>
    <property type="project" value="UniProtKB-UniRule"/>
</dbReference>
<dbReference type="SMART" id="SM00937">
    <property type="entry name" value="PCRF"/>
    <property type="match status" value="1"/>
</dbReference>
<evidence type="ECO:0000256" key="7">
    <source>
        <dbReference type="SAM" id="Coils"/>
    </source>
</evidence>
<dbReference type="Pfam" id="PF03462">
    <property type="entry name" value="PCRF"/>
    <property type="match status" value="1"/>
</dbReference>
<feature type="modified residue" description="N5-methylglutamine" evidence="6">
    <location>
        <position position="266"/>
    </location>
</feature>
<keyword evidence="7" id="KW-0175">Coiled coil</keyword>
<dbReference type="NCBIfam" id="TIGR00020">
    <property type="entry name" value="prfB"/>
    <property type="match status" value="1"/>
</dbReference>
<dbReference type="SUPFAM" id="SSF75620">
    <property type="entry name" value="Release factor"/>
    <property type="match status" value="1"/>
</dbReference>
<name>A0A158RJL5_BACC3</name>
<feature type="coiled-coil region" evidence="7">
    <location>
        <begin position="84"/>
        <end position="130"/>
    </location>
</feature>
<dbReference type="AlphaFoldDB" id="A0A158RJL5"/>
<protein>
    <recommendedName>
        <fullName evidence="3 6">Peptide chain release factor 2</fullName>
        <shortName evidence="6">RF-2</shortName>
    </recommendedName>
</protein>
<dbReference type="KEGG" id="bcx:BCA_5317"/>
<comment type="PTM">
    <text evidence="6">Methylated by PrmC. Methylation increases the termination efficiency of RF2.</text>
</comment>
<evidence type="ECO:0000313" key="9">
    <source>
        <dbReference type="EMBL" id="ACO27318.1"/>
    </source>
</evidence>
<evidence type="ECO:0000313" key="10">
    <source>
        <dbReference type="Proteomes" id="UP000002210"/>
    </source>
</evidence>
<gene>
    <name evidence="6 9" type="primary">prfB</name>
    <name evidence="9" type="ordered locus">BCA_5317</name>
</gene>
<evidence type="ECO:0000256" key="2">
    <source>
        <dbReference type="ARBA" id="ARBA00010835"/>
    </source>
</evidence>
<dbReference type="Gene3D" id="1.20.58.410">
    <property type="entry name" value="Release factor"/>
    <property type="match status" value="1"/>
</dbReference>
<dbReference type="InterPro" id="IPR000352">
    <property type="entry name" value="Pep_chain_release_fac_I"/>
</dbReference>
<evidence type="ECO:0000256" key="1">
    <source>
        <dbReference type="ARBA" id="ARBA00002613"/>
    </source>
</evidence>
<comment type="subcellular location">
    <subcellularLocation>
        <location evidence="6">Cytoplasm</location>
    </subcellularLocation>
</comment>
<feature type="domain" description="Prokaryotic-type class I peptide chain release factors" evidence="8">
    <location>
        <begin position="259"/>
        <end position="275"/>
    </location>
</feature>
<keyword evidence="4 6" id="KW-0488">Methylation</keyword>
<dbReference type="GO" id="GO:0005737">
    <property type="term" value="C:cytoplasm"/>
    <property type="evidence" value="ECO:0007669"/>
    <property type="project" value="UniProtKB-SubCell"/>
</dbReference>
<dbReference type="EMBL" id="CP001407">
    <property type="protein sequence ID" value="ACO27318.1"/>
    <property type="molecule type" value="Genomic_DNA"/>
</dbReference>
<dbReference type="FunFam" id="3.30.160.20:FF:000010">
    <property type="entry name" value="Peptide chain release factor 2"/>
    <property type="match status" value="1"/>
</dbReference>
<evidence type="ECO:0000256" key="4">
    <source>
        <dbReference type="ARBA" id="ARBA00022481"/>
    </source>
</evidence>
<dbReference type="Gene3D" id="3.30.160.20">
    <property type="match status" value="1"/>
</dbReference>
<dbReference type="InterPro" id="IPR045853">
    <property type="entry name" value="Pep_chain_release_fac_I_sf"/>
</dbReference>
<evidence type="ECO:0000256" key="5">
    <source>
        <dbReference type="ARBA" id="ARBA00022917"/>
    </source>
</evidence>
<evidence type="ECO:0000256" key="3">
    <source>
        <dbReference type="ARBA" id="ARBA00019192"/>
    </source>
</evidence>
<proteinExistence type="inferred from homology"/>
<dbReference type="Pfam" id="PF00472">
    <property type="entry name" value="RF-1"/>
    <property type="match status" value="1"/>
</dbReference>
<dbReference type="PROSITE" id="PS00745">
    <property type="entry name" value="RF_PROK_I"/>
    <property type="match status" value="1"/>
</dbReference>
<evidence type="ECO:0000256" key="6">
    <source>
        <dbReference type="HAMAP-Rule" id="MF_00094"/>
    </source>
</evidence>
<dbReference type="PANTHER" id="PTHR43116">
    <property type="entry name" value="PEPTIDE CHAIN RELEASE FACTOR 2"/>
    <property type="match status" value="1"/>
</dbReference>
<organism evidence="9 10">
    <name type="scientific">Bacillus cereus (strain 03BB102)</name>
    <dbReference type="NCBI Taxonomy" id="572264"/>
    <lineage>
        <taxon>Bacteria</taxon>
        <taxon>Bacillati</taxon>
        <taxon>Bacillota</taxon>
        <taxon>Bacilli</taxon>
        <taxon>Bacillales</taxon>
        <taxon>Bacillaceae</taxon>
        <taxon>Bacillus</taxon>
        <taxon>Bacillus cereus group</taxon>
    </lineage>
</organism>
<sequence length="380" mass="43578">MFSYESNSNYIEVKKMELVEIRQELEKMAKRLAAFRGSLCLPTKEKQIAELEEKMMGAGFWDDQQGAQAVINEANALKDMVGKFRQLDETFENLEITHELLKEEYDEELHEELESEVKGLIQEMNEYELQLLLSDPYDKNNAILELHPGAGGTESQDWGSMLLRMYTRWAEKRGFKVETVDYLPGDEAGIKSVTLLIKGHNAYGYLKAEKGVHRLVRISPFDSSGRRHTSFVSCEVVPEFNDEVEIEVRTEDLKIDTYRASGAGGQHVNTTDSAVRITHTPTNTVVTCQSERSQIKNREHAMKMLKAKLYQKKLEEQQAELDEIRGEQKEIGWGSQIRSYVFHPYSLVKDHRTNTEVGNVQAVMDGEIDPFIDAYLRSRI</sequence>
<keyword evidence="5 6" id="KW-0648">Protein biosynthesis</keyword>
<dbReference type="InterPro" id="IPR005139">
    <property type="entry name" value="PCRF"/>
</dbReference>